<gene>
    <name evidence="1" type="ORF">QTO34_006221</name>
</gene>
<name>A0AA40HMF4_CNENI</name>
<keyword evidence="2" id="KW-1185">Reference proteome</keyword>
<accession>A0AA40HMF4</accession>
<comment type="caution">
    <text evidence="1">The sequence shown here is derived from an EMBL/GenBank/DDBJ whole genome shotgun (WGS) entry which is preliminary data.</text>
</comment>
<dbReference type="EMBL" id="JAULJE010000016">
    <property type="protein sequence ID" value="KAK1333833.1"/>
    <property type="molecule type" value="Genomic_DNA"/>
</dbReference>
<evidence type="ECO:0000313" key="1">
    <source>
        <dbReference type="EMBL" id="KAK1333833.1"/>
    </source>
</evidence>
<reference evidence="1" key="1">
    <citation type="submission" date="2023-06" db="EMBL/GenBank/DDBJ databases">
        <title>Reference genome for the Northern bat (Eptesicus nilssonii), a most northern bat species.</title>
        <authorList>
            <person name="Laine V.N."/>
            <person name="Pulliainen A.T."/>
            <person name="Lilley T.M."/>
        </authorList>
    </citation>
    <scope>NUCLEOTIDE SEQUENCE</scope>
    <source>
        <strain evidence="1">BLF_Eptnil</strain>
        <tissue evidence="1">Kidney</tissue>
    </source>
</reference>
<protein>
    <submittedName>
        <fullName evidence="1">Uncharacterized protein</fullName>
    </submittedName>
</protein>
<proteinExistence type="predicted"/>
<evidence type="ECO:0000313" key="2">
    <source>
        <dbReference type="Proteomes" id="UP001177744"/>
    </source>
</evidence>
<dbReference type="Proteomes" id="UP001177744">
    <property type="component" value="Unassembled WGS sequence"/>
</dbReference>
<organism evidence="1 2">
    <name type="scientific">Cnephaeus nilssonii</name>
    <name type="common">Northern bat</name>
    <name type="synonym">Eptesicus nilssonii</name>
    <dbReference type="NCBI Taxonomy" id="3371016"/>
    <lineage>
        <taxon>Eukaryota</taxon>
        <taxon>Metazoa</taxon>
        <taxon>Chordata</taxon>
        <taxon>Craniata</taxon>
        <taxon>Vertebrata</taxon>
        <taxon>Euteleostomi</taxon>
        <taxon>Mammalia</taxon>
        <taxon>Eutheria</taxon>
        <taxon>Laurasiatheria</taxon>
        <taxon>Chiroptera</taxon>
        <taxon>Yangochiroptera</taxon>
        <taxon>Vespertilionidae</taxon>
        <taxon>Cnephaeus</taxon>
    </lineage>
</organism>
<dbReference type="AlphaFoldDB" id="A0AA40HMF4"/>
<sequence>MLLAEEDLQMFSNFDEYMREKNVNRQVVTIVQQHLQSLTESFLPKERKSQTWQYVDTIKTRYQSGLEINTALRLAVTSLEPKIHKLISSK</sequence>